<dbReference type="InterPro" id="IPR036116">
    <property type="entry name" value="FN3_sf"/>
</dbReference>
<comment type="subcellular location">
    <subcellularLocation>
        <location evidence="1">Secreted</location>
    </subcellularLocation>
</comment>
<reference evidence="6 7" key="1">
    <citation type="journal article" date="2022" name="Nat. Ecol. Evol.">
        <title>A masculinizing supergene underlies an exaggerated male reproductive morph in a spider.</title>
        <authorList>
            <person name="Hendrickx F."/>
            <person name="De Corte Z."/>
            <person name="Sonet G."/>
            <person name="Van Belleghem S.M."/>
            <person name="Kostlbacher S."/>
            <person name="Vangestel C."/>
        </authorList>
    </citation>
    <scope>NUCLEOTIDE SEQUENCE [LARGE SCALE GENOMIC DNA]</scope>
    <source>
        <strain evidence="6">W744_W776</strain>
    </source>
</reference>
<name>A0AAV6U4U5_9ARAC</name>
<keyword evidence="2" id="KW-0964">Secreted</keyword>
<evidence type="ECO:0000256" key="1">
    <source>
        <dbReference type="ARBA" id="ARBA00004613"/>
    </source>
</evidence>
<evidence type="ECO:0000256" key="4">
    <source>
        <dbReference type="ARBA" id="ARBA00024096"/>
    </source>
</evidence>
<dbReference type="PANTHER" id="PTHR14619:SF3">
    <property type="entry name" value="PROTEIN NDNF"/>
    <property type="match status" value="1"/>
</dbReference>
<accession>A0AAV6U4U5</accession>
<dbReference type="InterPro" id="IPR045805">
    <property type="entry name" value="NDNF_C"/>
</dbReference>
<dbReference type="EMBL" id="JAFNEN010000638">
    <property type="protein sequence ID" value="KAG8179310.1"/>
    <property type="molecule type" value="Genomic_DNA"/>
</dbReference>
<protein>
    <recommendedName>
        <fullName evidence="4">Protein NDNF</fullName>
    </recommendedName>
</protein>
<dbReference type="AlphaFoldDB" id="A0AAV6U4U5"/>
<feature type="domain" description="Protein NDNF C-terminal" evidence="5">
    <location>
        <begin position="29"/>
        <end position="207"/>
    </location>
</feature>
<dbReference type="Gene3D" id="2.60.40.10">
    <property type="entry name" value="Immunoglobulins"/>
    <property type="match status" value="1"/>
</dbReference>
<evidence type="ECO:0000313" key="7">
    <source>
        <dbReference type="Proteomes" id="UP000827092"/>
    </source>
</evidence>
<gene>
    <name evidence="6" type="ORF">JTE90_016415</name>
</gene>
<dbReference type="Pfam" id="PF19433">
    <property type="entry name" value="NDNF_C"/>
    <property type="match status" value="1"/>
</dbReference>
<evidence type="ECO:0000256" key="3">
    <source>
        <dbReference type="ARBA" id="ARBA00022737"/>
    </source>
</evidence>
<evidence type="ECO:0000256" key="2">
    <source>
        <dbReference type="ARBA" id="ARBA00022525"/>
    </source>
</evidence>
<dbReference type="SUPFAM" id="SSF49265">
    <property type="entry name" value="Fibronectin type III"/>
    <property type="match status" value="1"/>
</dbReference>
<feature type="non-terminal residue" evidence="6">
    <location>
        <position position="1"/>
    </location>
</feature>
<evidence type="ECO:0000313" key="6">
    <source>
        <dbReference type="EMBL" id="KAG8179310.1"/>
    </source>
</evidence>
<dbReference type="InterPro" id="IPR013783">
    <property type="entry name" value="Ig-like_fold"/>
</dbReference>
<dbReference type="GO" id="GO:0005576">
    <property type="term" value="C:extracellular region"/>
    <property type="evidence" value="ECO:0007669"/>
    <property type="project" value="UniProtKB-SubCell"/>
</dbReference>
<keyword evidence="3" id="KW-0677">Repeat</keyword>
<sequence length="212" mass="24269">PVLVFVQSCTGPGPVNLHITQNYPSRHELMSTTVMDVKTLELPLVHNSSSLVLSVRSTTSHPRRVRLWVSSHRRATPFPALPHDKSVRVFDTLTTCDSVTVGWNTSPDERVKYCVYAQAAHDELTRRTLAEPQDFCETSVTTAKSGRRTVLCRRYHRFSKRRFNNLVMQRVKGLQPGTRYLFEVQVTKVKGQMLPYEQVWAMTHDTCSHTRS</sequence>
<dbReference type="PANTHER" id="PTHR14619">
    <property type="entry name" value="NEURON-DERIVED NEUROTROPHIC FACTOR"/>
    <property type="match status" value="1"/>
</dbReference>
<proteinExistence type="predicted"/>
<comment type="caution">
    <text evidence="6">The sequence shown here is derived from an EMBL/GenBank/DDBJ whole genome shotgun (WGS) entry which is preliminary data.</text>
</comment>
<dbReference type="InterPro" id="IPR019326">
    <property type="entry name" value="NDNF"/>
</dbReference>
<dbReference type="Proteomes" id="UP000827092">
    <property type="component" value="Unassembled WGS sequence"/>
</dbReference>
<evidence type="ECO:0000259" key="5">
    <source>
        <dbReference type="Pfam" id="PF19433"/>
    </source>
</evidence>
<keyword evidence="7" id="KW-1185">Reference proteome</keyword>
<organism evidence="6 7">
    <name type="scientific">Oedothorax gibbosus</name>
    <dbReference type="NCBI Taxonomy" id="931172"/>
    <lineage>
        <taxon>Eukaryota</taxon>
        <taxon>Metazoa</taxon>
        <taxon>Ecdysozoa</taxon>
        <taxon>Arthropoda</taxon>
        <taxon>Chelicerata</taxon>
        <taxon>Arachnida</taxon>
        <taxon>Araneae</taxon>
        <taxon>Araneomorphae</taxon>
        <taxon>Entelegynae</taxon>
        <taxon>Araneoidea</taxon>
        <taxon>Linyphiidae</taxon>
        <taxon>Erigoninae</taxon>
        <taxon>Oedothorax</taxon>
    </lineage>
</organism>